<organism evidence="1 2">
    <name type="scientific">Solanum pinnatisectum</name>
    <name type="common">tansyleaf nightshade</name>
    <dbReference type="NCBI Taxonomy" id="50273"/>
    <lineage>
        <taxon>Eukaryota</taxon>
        <taxon>Viridiplantae</taxon>
        <taxon>Streptophyta</taxon>
        <taxon>Embryophyta</taxon>
        <taxon>Tracheophyta</taxon>
        <taxon>Spermatophyta</taxon>
        <taxon>Magnoliopsida</taxon>
        <taxon>eudicotyledons</taxon>
        <taxon>Gunneridae</taxon>
        <taxon>Pentapetalae</taxon>
        <taxon>asterids</taxon>
        <taxon>lamiids</taxon>
        <taxon>Solanales</taxon>
        <taxon>Solanaceae</taxon>
        <taxon>Solanoideae</taxon>
        <taxon>Solaneae</taxon>
        <taxon>Solanum</taxon>
    </lineage>
</organism>
<evidence type="ECO:0000313" key="1">
    <source>
        <dbReference type="EMBL" id="KAK4718100.1"/>
    </source>
</evidence>
<accession>A0AAV9L0H5</accession>
<protein>
    <recommendedName>
        <fullName evidence="3">Retrotransposon Copia-like N-terminal domain-containing protein</fullName>
    </recommendedName>
</protein>
<gene>
    <name evidence="1" type="ORF">R3W88_016438</name>
</gene>
<evidence type="ECO:0008006" key="3">
    <source>
        <dbReference type="Google" id="ProtNLM"/>
    </source>
</evidence>
<comment type="caution">
    <text evidence="1">The sequence shown here is derived from an EMBL/GenBank/DDBJ whole genome shotgun (WGS) entry which is preliminary data.</text>
</comment>
<keyword evidence="2" id="KW-1185">Reference proteome</keyword>
<name>A0AAV9L0H5_9SOLN</name>
<reference evidence="1 2" key="1">
    <citation type="submission" date="2023-10" db="EMBL/GenBank/DDBJ databases">
        <title>Genome-Wide Identification Analysis in wild type Solanum Pinnatisectum Reveals Some Genes Defensing Phytophthora Infestans.</title>
        <authorList>
            <person name="Sun C."/>
        </authorList>
    </citation>
    <scope>NUCLEOTIDE SEQUENCE [LARGE SCALE GENOMIC DNA]</scope>
    <source>
        <strain evidence="1">LQN</strain>
        <tissue evidence="1">Leaf</tissue>
    </source>
</reference>
<dbReference type="Proteomes" id="UP001311915">
    <property type="component" value="Unassembled WGS sequence"/>
</dbReference>
<sequence length="117" mass="13863">MNGTVLALSKIIYSKLNYSNYFEWSRKIRVYLRSVDKDDHHFQDPPNDDAKMVWLIDDARLSCKLDTFMKELMDYFEYLYSRKGNLSQIYDICKAFYCSKKVGKLVTTLLHGVQENL</sequence>
<proteinExistence type="predicted"/>
<dbReference type="EMBL" id="JAWPEI010000008">
    <property type="protein sequence ID" value="KAK4718100.1"/>
    <property type="molecule type" value="Genomic_DNA"/>
</dbReference>
<dbReference type="AlphaFoldDB" id="A0AAV9L0H5"/>
<evidence type="ECO:0000313" key="2">
    <source>
        <dbReference type="Proteomes" id="UP001311915"/>
    </source>
</evidence>